<proteinExistence type="predicted"/>
<evidence type="ECO:0000313" key="2">
    <source>
        <dbReference type="EMBL" id="CAF5218662.1"/>
    </source>
</evidence>
<comment type="caution">
    <text evidence="2">The sequence shown here is derived from an EMBL/GenBank/DDBJ whole genome shotgun (WGS) entry which is preliminary data.</text>
</comment>
<sequence>MIDSLINRYDNQHKHPDTSVTGQQKSIGAPLQGADLRELESYLERVDNKRRLGNLYRTVTVDGHVRWVCLQHYDEISFNNEMRKYINDFEAMGGKFDLKTKAAVVIQVNITGKNVKMMCEALTKGFNIVELMFQDCSISEDNLETLLDVIINRSSIRCLHMTNVSIRNFLGAVKYTSAYMVIEFNNQLLKVRLSDVNQDANIPILTQLLQQNK</sequence>
<dbReference type="Proteomes" id="UP000681720">
    <property type="component" value="Unassembled WGS sequence"/>
</dbReference>
<accession>A0A8S3JN78</accession>
<reference evidence="2" key="1">
    <citation type="submission" date="2021-02" db="EMBL/GenBank/DDBJ databases">
        <authorList>
            <person name="Nowell W R."/>
        </authorList>
    </citation>
    <scope>NUCLEOTIDE SEQUENCE</scope>
</reference>
<organism evidence="2 3">
    <name type="scientific">Rotaria magnacalcarata</name>
    <dbReference type="NCBI Taxonomy" id="392030"/>
    <lineage>
        <taxon>Eukaryota</taxon>
        <taxon>Metazoa</taxon>
        <taxon>Spiralia</taxon>
        <taxon>Gnathifera</taxon>
        <taxon>Rotifera</taxon>
        <taxon>Eurotatoria</taxon>
        <taxon>Bdelloidea</taxon>
        <taxon>Philodinida</taxon>
        <taxon>Philodinidae</taxon>
        <taxon>Rotaria</taxon>
    </lineage>
</organism>
<dbReference type="Gene3D" id="3.80.10.10">
    <property type="entry name" value="Ribonuclease Inhibitor"/>
    <property type="match status" value="1"/>
</dbReference>
<dbReference type="AlphaFoldDB" id="A0A8S3JN78"/>
<name>A0A8S3JN78_9BILA</name>
<dbReference type="InterPro" id="IPR032675">
    <property type="entry name" value="LRR_dom_sf"/>
</dbReference>
<gene>
    <name evidence="2" type="ORF">GIL414_LOCUS83074</name>
</gene>
<protein>
    <submittedName>
        <fullName evidence="2">Uncharacterized protein</fullName>
    </submittedName>
</protein>
<dbReference type="EMBL" id="CAJOBJ010361945">
    <property type="protein sequence ID" value="CAF5218662.1"/>
    <property type="molecule type" value="Genomic_DNA"/>
</dbReference>
<evidence type="ECO:0000313" key="3">
    <source>
        <dbReference type="Proteomes" id="UP000681720"/>
    </source>
</evidence>
<feature type="non-terminal residue" evidence="2">
    <location>
        <position position="213"/>
    </location>
</feature>
<feature type="region of interest" description="Disordered" evidence="1">
    <location>
        <begin position="9"/>
        <end position="28"/>
    </location>
</feature>
<evidence type="ECO:0000256" key="1">
    <source>
        <dbReference type="SAM" id="MobiDB-lite"/>
    </source>
</evidence>
<dbReference type="SUPFAM" id="SSF52047">
    <property type="entry name" value="RNI-like"/>
    <property type="match status" value="1"/>
</dbReference>